<dbReference type="EMBL" id="QOWE01000026">
    <property type="protein sequence ID" value="RCR66604.1"/>
    <property type="molecule type" value="Genomic_DNA"/>
</dbReference>
<dbReference type="GO" id="GO:0008700">
    <property type="term" value="F:(R,S)-4-hydroxy-2-oxoglutarate aldolase activity"/>
    <property type="evidence" value="ECO:0007669"/>
    <property type="project" value="UniProtKB-EC"/>
</dbReference>
<sequence>MSVWRNPFIVHHSSFIIPKKTVARFSRLEVYQAIRQVPVVPVFYHADADVCREVLGACYRAGIRAFEFTNRGDFAHELFSELAKIAARDFPELVLGAGTLVEAGTAALYIQSGANFIVGPSFHESIARTCNRRKVAYMPGCATLTEISTAEEFGVEVVKVFPGDTLGPGFVKAVKGPMPWTSVMVTGGVEPTRESLSTWFKAGVTAVGIGSQLFPKEVLANRQYDQIETKAKEVLAILAELRVKS</sequence>
<proteinExistence type="inferred from homology"/>
<dbReference type="OrthoDB" id="9802667at2"/>
<evidence type="ECO:0000256" key="5">
    <source>
        <dbReference type="ARBA" id="ARBA00023277"/>
    </source>
</evidence>
<gene>
    <name evidence="6" type="ORF">DUE52_26400</name>
</gene>
<dbReference type="InterPro" id="IPR013785">
    <property type="entry name" value="Aldolase_TIM"/>
</dbReference>
<dbReference type="InterPro" id="IPR000887">
    <property type="entry name" value="Aldlse_KDPG_KHG"/>
</dbReference>
<comment type="caution">
    <text evidence="6">The sequence shown here is derived from an EMBL/GenBank/DDBJ whole genome shotgun (WGS) entry which is preliminary data.</text>
</comment>
<evidence type="ECO:0000313" key="7">
    <source>
        <dbReference type="Proteomes" id="UP000253383"/>
    </source>
</evidence>
<evidence type="ECO:0000256" key="3">
    <source>
        <dbReference type="ARBA" id="ARBA00011233"/>
    </source>
</evidence>
<evidence type="ECO:0000256" key="2">
    <source>
        <dbReference type="ARBA" id="ARBA00006906"/>
    </source>
</evidence>
<reference evidence="6 7" key="1">
    <citation type="submission" date="2018-07" db="EMBL/GenBank/DDBJ databases">
        <title>Genome analysis of Larkinella rosea.</title>
        <authorList>
            <person name="Zhou Z."/>
            <person name="Wang G."/>
        </authorList>
    </citation>
    <scope>NUCLEOTIDE SEQUENCE [LARGE SCALE GENOMIC DNA]</scope>
    <source>
        <strain evidence="7">zzj9</strain>
    </source>
</reference>
<name>A0A368JIV6_9BACT</name>
<dbReference type="EC" id="4.1.3.16" evidence="6"/>
<accession>A0A368JIV6</accession>
<dbReference type="SUPFAM" id="SSF51569">
    <property type="entry name" value="Aldolase"/>
    <property type="match status" value="1"/>
</dbReference>
<dbReference type="Gene3D" id="3.20.20.70">
    <property type="entry name" value="Aldolase class I"/>
    <property type="match status" value="1"/>
</dbReference>
<evidence type="ECO:0000313" key="6">
    <source>
        <dbReference type="EMBL" id="RCR66604.1"/>
    </source>
</evidence>
<comment type="pathway">
    <text evidence="1">Carbohydrate acid metabolism.</text>
</comment>
<comment type="subunit">
    <text evidence="3">Homotrimer.</text>
</comment>
<keyword evidence="7" id="KW-1185">Reference proteome</keyword>
<comment type="similarity">
    <text evidence="2">Belongs to the KHG/KDPG aldolase family.</text>
</comment>
<dbReference type="PANTHER" id="PTHR30246:SF1">
    <property type="entry name" value="2-DEHYDRO-3-DEOXY-6-PHOSPHOGALACTONATE ALDOLASE-RELATED"/>
    <property type="match status" value="1"/>
</dbReference>
<dbReference type="EC" id="4.1.2.14" evidence="6"/>
<dbReference type="CDD" id="cd00452">
    <property type="entry name" value="KDPG_aldolase"/>
    <property type="match status" value="1"/>
</dbReference>
<evidence type="ECO:0000256" key="1">
    <source>
        <dbReference type="ARBA" id="ARBA00004761"/>
    </source>
</evidence>
<dbReference type="Proteomes" id="UP000253383">
    <property type="component" value="Unassembled WGS sequence"/>
</dbReference>
<keyword evidence="5" id="KW-0119">Carbohydrate metabolism</keyword>
<dbReference type="PANTHER" id="PTHR30246">
    <property type="entry name" value="2-KETO-3-DEOXY-6-PHOSPHOGLUCONATE ALDOLASE"/>
    <property type="match status" value="1"/>
</dbReference>
<dbReference type="AlphaFoldDB" id="A0A368JIV6"/>
<dbReference type="Pfam" id="PF01081">
    <property type="entry name" value="Aldolase"/>
    <property type="match status" value="1"/>
</dbReference>
<dbReference type="NCBIfam" id="NF005499">
    <property type="entry name" value="PRK07114.1"/>
    <property type="match status" value="1"/>
</dbReference>
<protein>
    <submittedName>
        <fullName evidence="6">Bifunctional 4-hydroxy-2-oxoglutarate aldolase/2-dehydro-3-deoxy-phosphogluconate aldolase</fullName>
        <ecNumber evidence="6">4.1.2.14</ecNumber>
        <ecNumber evidence="6">4.1.3.16</ecNumber>
    </submittedName>
</protein>
<dbReference type="GO" id="GO:0008675">
    <property type="term" value="F:2-dehydro-3-deoxy-phosphogluconate aldolase activity"/>
    <property type="evidence" value="ECO:0007669"/>
    <property type="project" value="UniProtKB-EC"/>
</dbReference>
<keyword evidence="4 6" id="KW-0456">Lyase</keyword>
<organism evidence="6 7">
    <name type="scientific">Larkinella punicea</name>
    <dbReference type="NCBI Taxonomy" id="2315727"/>
    <lineage>
        <taxon>Bacteria</taxon>
        <taxon>Pseudomonadati</taxon>
        <taxon>Bacteroidota</taxon>
        <taxon>Cytophagia</taxon>
        <taxon>Cytophagales</taxon>
        <taxon>Spirosomataceae</taxon>
        <taxon>Larkinella</taxon>
    </lineage>
</organism>
<evidence type="ECO:0000256" key="4">
    <source>
        <dbReference type="ARBA" id="ARBA00023239"/>
    </source>
</evidence>